<dbReference type="Pfam" id="PF13528">
    <property type="entry name" value="Glyco_trans_1_3"/>
    <property type="match status" value="1"/>
</dbReference>
<name>A0A975D941_9GAMM</name>
<dbReference type="EMBL" id="CP072110">
    <property type="protein sequence ID" value="QTH62598.1"/>
    <property type="molecule type" value="Genomic_DNA"/>
</dbReference>
<accession>A0A975D941</accession>
<organism evidence="1 2">
    <name type="scientific">Psychrosphaera ytuae</name>
    <dbReference type="NCBI Taxonomy" id="2820710"/>
    <lineage>
        <taxon>Bacteria</taxon>
        <taxon>Pseudomonadati</taxon>
        <taxon>Pseudomonadota</taxon>
        <taxon>Gammaproteobacteria</taxon>
        <taxon>Alteromonadales</taxon>
        <taxon>Pseudoalteromonadaceae</taxon>
        <taxon>Psychrosphaera</taxon>
    </lineage>
</organism>
<dbReference type="Proteomes" id="UP000682739">
    <property type="component" value="Chromosome"/>
</dbReference>
<reference evidence="1" key="1">
    <citation type="submission" date="2021-03" db="EMBL/GenBank/DDBJ databases">
        <title>Description of Psychrosphaera ytuae sp. nov. isolated from deep sea sediment of South China Sea.</title>
        <authorList>
            <person name="Zhang J."/>
            <person name="Xu X.-D."/>
        </authorList>
    </citation>
    <scope>NUCLEOTIDE SEQUENCE</scope>
    <source>
        <strain evidence="1">MTZ26</strain>
    </source>
</reference>
<evidence type="ECO:0000313" key="2">
    <source>
        <dbReference type="Proteomes" id="UP000682739"/>
    </source>
</evidence>
<proteinExistence type="predicted"/>
<dbReference type="SUPFAM" id="SSF53756">
    <property type="entry name" value="UDP-Glycosyltransferase/glycogen phosphorylase"/>
    <property type="match status" value="1"/>
</dbReference>
<sequence length="360" mass="40669">MKILYGIQGTGNGHTTRARVMAKALAEKGVDVDYVFSGREPEQYFDMERFGNYRTFQGLTFVHQHGKVNYFQTVKKASLWQLWRDIKSLDVSQYDLILNDFEPVTAWAARLAGKKVINISHQAVFTNHKVPSKGLSWLNRQILKYFAPAELSLGVHWFHYGETIIPPFIEREIAIANSSEDILVYMPFEDVSDIIDLLNSQHNHRFVVYHPDVKENSETMGIALRTPCRKGFLQELERCSGVIANAGFELSSEALCVGKKLLLKPLDGQFEQASNAETLSQLGLATVMNGLDEAELERWLELPENEAINYPSDPAPLVEWLIAGDYSHPEALCQKLWKPISLPQFSATVGDSKVKPIELT</sequence>
<evidence type="ECO:0000313" key="1">
    <source>
        <dbReference type="EMBL" id="QTH62598.1"/>
    </source>
</evidence>
<dbReference type="AlphaFoldDB" id="A0A975D941"/>
<protein>
    <submittedName>
        <fullName evidence="1">Glycosyltransferase</fullName>
    </submittedName>
</protein>
<dbReference type="Gene3D" id="3.40.50.2000">
    <property type="entry name" value="Glycogen Phosphorylase B"/>
    <property type="match status" value="1"/>
</dbReference>
<dbReference type="NCBIfam" id="TIGR00661">
    <property type="entry name" value="MJ1255"/>
    <property type="match status" value="1"/>
</dbReference>
<dbReference type="InterPro" id="IPR005262">
    <property type="entry name" value="MJ1255-like"/>
</dbReference>
<dbReference type="KEGG" id="psym:J1N51_07345"/>
<dbReference type="RefSeq" id="WP_208829903.1">
    <property type="nucleotide sequence ID" value="NZ_CP072110.1"/>
</dbReference>
<gene>
    <name evidence="1" type="ORF">J1N51_07345</name>
</gene>
<keyword evidence="2" id="KW-1185">Reference proteome</keyword>